<proteinExistence type="predicted"/>
<organism evidence="1 2">
    <name type="scientific">Aromatoleum toluolicum</name>
    <dbReference type="NCBI Taxonomy" id="90060"/>
    <lineage>
        <taxon>Bacteria</taxon>
        <taxon>Pseudomonadati</taxon>
        <taxon>Pseudomonadota</taxon>
        <taxon>Betaproteobacteria</taxon>
        <taxon>Rhodocyclales</taxon>
        <taxon>Rhodocyclaceae</taxon>
        <taxon>Aromatoleum</taxon>
    </lineage>
</organism>
<gene>
    <name evidence="1" type="ORF">GPA27_01820</name>
</gene>
<sequence>MDPESWLDLLAMLAVRFAHTGIVDDLRTLDREELWGLYLHLSRAEVGENDD</sequence>
<dbReference type="RefSeq" id="WP_169137220.1">
    <property type="nucleotide sequence ID" value="NZ_WTVS01000002.1"/>
</dbReference>
<dbReference type="EMBL" id="WTVS01000002">
    <property type="protein sequence ID" value="NMF96135.1"/>
    <property type="molecule type" value="Genomic_DNA"/>
</dbReference>
<comment type="caution">
    <text evidence="1">The sequence shown here is derived from an EMBL/GenBank/DDBJ whole genome shotgun (WGS) entry which is preliminary data.</text>
</comment>
<keyword evidence="2" id="KW-1185">Reference proteome</keyword>
<dbReference type="Proteomes" id="UP000634522">
    <property type="component" value="Unassembled WGS sequence"/>
</dbReference>
<accession>A0ABX1NA23</accession>
<name>A0ABX1NA23_9RHOO</name>
<evidence type="ECO:0000313" key="2">
    <source>
        <dbReference type="Proteomes" id="UP000634522"/>
    </source>
</evidence>
<reference evidence="1 2" key="1">
    <citation type="submission" date="2019-12" db="EMBL/GenBank/DDBJ databases">
        <title>Comparative genomics gives insights into the taxonomy of the Azoarcus-Aromatoleum group and reveals separate origins of nif in the plant-associated Azoarcus and non-plant-associated Aromatoleum sub-groups.</title>
        <authorList>
            <person name="Lafos M."/>
            <person name="Maluk M."/>
            <person name="Batista M."/>
            <person name="Junghare M."/>
            <person name="Carmona M."/>
            <person name="Faoro H."/>
            <person name="Cruz L.M."/>
            <person name="Battistoni F."/>
            <person name="De Souza E."/>
            <person name="Pedrosa F."/>
            <person name="Chen W.-M."/>
            <person name="Poole P.S."/>
            <person name="Dixon R.A."/>
            <person name="James E.K."/>
        </authorList>
    </citation>
    <scope>NUCLEOTIDE SEQUENCE [LARGE SCALE GENOMIC DNA]</scope>
    <source>
        <strain evidence="1 2">T</strain>
    </source>
</reference>
<evidence type="ECO:0000313" key="1">
    <source>
        <dbReference type="EMBL" id="NMF96135.1"/>
    </source>
</evidence>
<protein>
    <submittedName>
        <fullName evidence="1">Uncharacterized protein</fullName>
    </submittedName>
</protein>